<dbReference type="EMBL" id="CP012900">
    <property type="protein sequence ID" value="ALJ27060.1"/>
    <property type="molecule type" value="Genomic_DNA"/>
</dbReference>
<keyword evidence="1" id="KW-0732">Signal</keyword>
<feature type="signal peptide" evidence="1">
    <location>
        <begin position="1"/>
        <end position="25"/>
    </location>
</feature>
<dbReference type="KEGG" id="sacz:AOT14_06210"/>
<dbReference type="OrthoDB" id="6054164at2"/>
<dbReference type="PATRIC" id="fig|128780.6.peg.627"/>
<feature type="chain" id="PRO_5006588369" evidence="1">
    <location>
        <begin position="26"/>
        <end position="528"/>
    </location>
</feature>
<organism evidence="2 3">
    <name type="scientific">Stenotrophomonas acidaminiphila</name>
    <dbReference type="NCBI Taxonomy" id="128780"/>
    <lineage>
        <taxon>Bacteria</taxon>
        <taxon>Pseudomonadati</taxon>
        <taxon>Pseudomonadota</taxon>
        <taxon>Gammaproteobacteria</taxon>
        <taxon>Lysobacterales</taxon>
        <taxon>Lysobacteraceae</taxon>
        <taxon>Stenotrophomonas</taxon>
    </lineage>
</organism>
<gene>
    <name evidence="2" type="ORF">AOT14_06210</name>
</gene>
<evidence type="ECO:0000313" key="2">
    <source>
        <dbReference type="EMBL" id="ALJ27060.1"/>
    </source>
</evidence>
<dbReference type="Proteomes" id="UP000061010">
    <property type="component" value="Chromosome"/>
</dbReference>
<keyword evidence="3" id="KW-1185">Reference proteome</keyword>
<reference evidence="2 3" key="1">
    <citation type="journal article" date="2015" name="Genome Announc.">
        <title>Complete Genome Sequencing of Stenotrophomonas acidaminiphila ZAC14D2_NAIMI4_2, a Multidrug-Resistant Strain Isolated from Sediments of a Polluted River in Mexico, Uncovers New Antibiotic Resistance Genes and a Novel Class-II Lasso Peptide Biosynthesis Gene Cluster.</title>
        <authorList>
            <person name="Vinuesa P."/>
            <person name="Ochoa-Sanchez L.E."/>
        </authorList>
    </citation>
    <scope>NUCLEOTIDE SEQUENCE [LARGE SCALE GENOMIC DNA]</scope>
    <source>
        <strain evidence="2 3">ZAC14D2_NAIMI4_2</strain>
    </source>
</reference>
<evidence type="ECO:0000256" key="1">
    <source>
        <dbReference type="SAM" id="SignalP"/>
    </source>
</evidence>
<accession>A0A0S1AWA4</accession>
<sequence length="528" mass="53726" precursor="true">MKKFNKSLLTAAVVGALALPALASAASLAYPNGKQITFAKDLIVNDGTTIKTPADLTLTATTDDATRITTVGANSNVTFKVTLTDGAKFDSTADAATLVAGFVVGAQLGGGATNVIGTPYYSASGQELNFTIQTNAAGAMGATGDFAIKLNSVQVTNLVQGLFTGSKIGAEITAQNSLGQQILAATSDLAYSKWGLTTTALASPETTKTIDVGSTPLPKRWFAANGAVGGSGNNGSAADSNFFNLGAVVIDVTKAATVGNGTPTYINNYDAVAANPQYNVVSTAQFKLALSAAGFGAYGNNIKFSQAADCSGAVGTAAAVGDTISVTLPASSPLLASVTAATPAPSTLYVCAIADGSYELTKIDDVTAAVEVDYKLSTQRKNPTLPPVKFGAIGFNGTTLIFQNVNPGGNATAQSMLRLTNNNPTSCAVEIDAKDDAGLHSNSAKMVLGAHKSVQLYGEDLEGGNTSKGLTGGFGDGTGKWYVRVTAQCTNFKASALNRNVNTGTVTDLTAEKQTGSEWLTPATKLNP</sequence>
<proteinExistence type="predicted"/>
<evidence type="ECO:0000313" key="3">
    <source>
        <dbReference type="Proteomes" id="UP000061010"/>
    </source>
</evidence>
<protein>
    <submittedName>
        <fullName evidence="2">Uncharacterized protein</fullName>
    </submittedName>
</protein>
<dbReference type="AlphaFoldDB" id="A0A0S1AWA4"/>
<name>A0A0S1AWA4_9GAMM</name>